<evidence type="ECO:0000256" key="1">
    <source>
        <dbReference type="SAM" id="MobiDB-lite"/>
    </source>
</evidence>
<dbReference type="GO" id="GO:1990344">
    <property type="term" value="P:secondary cell septum biogenesis"/>
    <property type="evidence" value="ECO:0007669"/>
    <property type="project" value="EnsemblFungi"/>
</dbReference>
<feature type="compositionally biased region" description="Polar residues" evidence="1">
    <location>
        <begin position="151"/>
        <end position="162"/>
    </location>
</feature>
<feature type="compositionally biased region" description="Low complexity" evidence="1">
    <location>
        <begin position="97"/>
        <end position="109"/>
    </location>
</feature>
<feature type="compositionally biased region" description="Low complexity" evidence="1">
    <location>
        <begin position="450"/>
        <end position="459"/>
    </location>
</feature>
<dbReference type="GO" id="GO:0045185">
    <property type="term" value="P:maintenance of protein location"/>
    <property type="evidence" value="ECO:0007669"/>
    <property type="project" value="EnsemblFungi"/>
</dbReference>
<feature type="compositionally biased region" description="Polar residues" evidence="1">
    <location>
        <begin position="291"/>
        <end position="303"/>
    </location>
</feature>
<organism evidence="2 3">
    <name type="scientific">Lachancea dasiensis</name>
    <dbReference type="NCBI Taxonomy" id="1072105"/>
    <lineage>
        <taxon>Eukaryota</taxon>
        <taxon>Fungi</taxon>
        <taxon>Dikarya</taxon>
        <taxon>Ascomycota</taxon>
        <taxon>Saccharomycotina</taxon>
        <taxon>Saccharomycetes</taxon>
        <taxon>Saccharomycetales</taxon>
        <taxon>Saccharomycetaceae</taxon>
        <taxon>Lachancea</taxon>
    </lineage>
</organism>
<dbReference type="GO" id="GO:0098841">
    <property type="term" value="P:protein localization to cell division site after cytokinesis"/>
    <property type="evidence" value="ECO:0007669"/>
    <property type="project" value="EnsemblFungi"/>
</dbReference>
<dbReference type="AlphaFoldDB" id="A0A1G4IZ98"/>
<dbReference type="GO" id="GO:1903473">
    <property type="term" value="P:positive regulation of mitotic actomyosin contractile ring contraction"/>
    <property type="evidence" value="ECO:0007669"/>
    <property type="project" value="EnsemblFungi"/>
</dbReference>
<dbReference type="GO" id="GO:1901900">
    <property type="term" value="P:regulation of protein localization to cell division site"/>
    <property type="evidence" value="ECO:0007669"/>
    <property type="project" value="EnsemblFungi"/>
</dbReference>
<gene>
    <name evidence="2" type="ORF">LADA_0C06744G</name>
</gene>
<feature type="region of interest" description="Disordered" evidence="1">
    <location>
        <begin position="186"/>
        <end position="229"/>
    </location>
</feature>
<dbReference type="OrthoDB" id="4065285at2759"/>
<sequence length="602" mass="66825">MIRSPLRAKTNSFGGPQYDFQFPSSESIQNDILDQYHMSNHHILNSTLLHRDNASNVFSDKSAGSSNGIESATYSFANISDNTTSRRFGALGNKRPSQASSWASGASAANQKYPSTLAPRTGAHENLRSASFQARRSESAAFLRRRRSPDLNGQHSISTDACTIPTADNESFQITFESSKSAKSLVSFQKGSKPRRPSSSTNKAIMTQRNPSSLGRASTSNRSTSKLKRSQAIRCKGGLLQFFNKVGSRVKARVCRWRLAVRKKLFTFKSRRLAKKNKQQTTSHLKRANGYVSNIERTMSNASLRKVSEKRPEVCKPGTDDSAPTRNSTGQTQRTVHDQPKTSRTSLRRSPSSIKRAASSLNRANSSANASSDGARLDSLDSNSRPKIVRSDPSMSLNSIIRQPSIVVNNKVIPLSRFNGEMNDFSIKEEDEDEYVIDTDYMRRSDDNISDFSTSSSSSNEEDYKDSLETPLPMTFESHDEKATTASNSWNHYLRAVVAQRILMRIQIHKFQESGEDVVRQQLIDAIITDYDDNSSSHYETDVETDSTPLTALSGSEKCLSRTDTSGGYSNANDSILSLRPFQGALHQNVKRSLTLPMGFRV</sequence>
<feature type="region of interest" description="Disordered" evidence="1">
    <location>
        <begin position="87"/>
        <end position="162"/>
    </location>
</feature>
<feature type="compositionally biased region" description="Polar residues" evidence="1">
    <location>
        <begin position="322"/>
        <end position="334"/>
    </location>
</feature>
<feature type="region of interest" description="Disordered" evidence="1">
    <location>
        <begin position="274"/>
        <end position="391"/>
    </location>
</feature>
<evidence type="ECO:0000313" key="3">
    <source>
        <dbReference type="Proteomes" id="UP000190274"/>
    </source>
</evidence>
<proteinExistence type="predicted"/>
<reference evidence="3" key="1">
    <citation type="submission" date="2016-03" db="EMBL/GenBank/DDBJ databases">
        <authorList>
            <person name="Devillers H."/>
        </authorList>
    </citation>
    <scope>NUCLEOTIDE SEQUENCE [LARGE SCALE GENOMIC DNA]</scope>
</reference>
<evidence type="ECO:0000313" key="2">
    <source>
        <dbReference type="EMBL" id="SCU82609.1"/>
    </source>
</evidence>
<dbReference type="GO" id="GO:0005637">
    <property type="term" value="C:nuclear inner membrane"/>
    <property type="evidence" value="ECO:0007669"/>
    <property type="project" value="EnsemblFungi"/>
</dbReference>
<dbReference type="GO" id="GO:0005886">
    <property type="term" value="C:plasma membrane"/>
    <property type="evidence" value="ECO:0007669"/>
    <property type="project" value="EnsemblFungi"/>
</dbReference>
<keyword evidence="3" id="KW-1185">Reference proteome</keyword>
<feature type="compositionally biased region" description="Polar residues" evidence="1">
    <location>
        <begin position="197"/>
        <end position="224"/>
    </location>
</feature>
<accession>A0A1G4IZ98</accession>
<feature type="region of interest" description="Disordered" evidence="1">
    <location>
        <begin position="446"/>
        <end position="467"/>
    </location>
</feature>
<dbReference type="Proteomes" id="UP000190274">
    <property type="component" value="Chromosome C"/>
</dbReference>
<dbReference type="STRING" id="1266660.A0A1G4IZ98"/>
<dbReference type="EMBL" id="LT598459">
    <property type="protein sequence ID" value="SCU82609.1"/>
    <property type="molecule type" value="Genomic_DNA"/>
</dbReference>
<feature type="compositionally biased region" description="Low complexity" evidence="1">
    <location>
        <begin position="342"/>
        <end position="374"/>
    </location>
</feature>
<dbReference type="GO" id="GO:0032174">
    <property type="term" value="C:cellular bud neck septin collar"/>
    <property type="evidence" value="ECO:0007669"/>
    <property type="project" value="EnsemblFungi"/>
</dbReference>
<name>A0A1G4IZ98_9SACH</name>
<protein>
    <submittedName>
        <fullName evidence="2">LADA_0C06744g1_1</fullName>
    </submittedName>
</protein>
<dbReference type="GO" id="GO:0032177">
    <property type="term" value="C:cellular bud neck split septin rings"/>
    <property type="evidence" value="ECO:0007669"/>
    <property type="project" value="EnsemblFungi"/>
</dbReference>